<evidence type="ECO:0000256" key="3">
    <source>
        <dbReference type="ARBA" id="ARBA00011233"/>
    </source>
</evidence>
<evidence type="ECO:0000313" key="6">
    <source>
        <dbReference type="EMBL" id="SEI61413.1"/>
    </source>
</evidence>
<dbReference type="AlphaFoldDB" id="A0A1H6S065"/>
<protein>
    <submittedName>
        <fullName evidence="6">2-dehydro-3-deoxyphosphogluconate aldolase / (4S)-4-hydroxy-2-oxoglutarate aldolase</fullName>
    </submittedName>
</protein>
<evidence type="ECO:0000256" key="2">
    <source>
        <dbReference type="ARBA" id="ARBA00006906"/>
    </source>
</evidence>
<keyword evidence="7" id="KW-1185">Reference proteome</keyword>
<comment type="subunit">
    <text evidence="3">Homotrimer.</text>
</comment>
<gene>
    <name evidence="6" type="ORF">SAMN05421831_105137</name>
</gene>
<dbReference type="InterPro" id="IPR013785">
    <property type="entry name" value="Aldolase_TIM"/>
</dbReference>
<dbReference type="OrthoDB" id="9805177at2"/>
<comment type="pathway">
    <text evidence="1">Carbohydrate acid metabolism.</text>
</comment>
<dbReference type="InterPro" id="IPR000887">
    <property type="entry name" value="Aldlse_KDPG_KHG"/>
</dbReference>
<dbReference type="Proteomes" id="UP000242999">
    <property type="component" value="Unassembled WGS sequence"/>
</dbReference>
<proteinExistence type="inferred from homology"/>
<accession>A0A1H6S065</accession>
<keyword evidence="4" id="KW-0456">Lyase</keyword>
<keyword evidence="5" id="KW-0119">Carbohydrate metabolism</keyword>
<evidence type="ECO:0000256" key="4">
    <source>
        <dbReference type="ARBA" id="ARBA00023239"/>
    </source>
</evidence>
<organism evidence="6 7">
    <name type="scientific">Allopseudospirillum japonicum</name>
    <dbReference type="NCBI Taxonomy" id="64971"/>
    <lineage>
        <taxon>Bacteria</taxon>
        <taxon>Pseudomonadati</taxon>
        <taxon>Pseudomonadota</taxon>
        <taxon>Gammaproteobacteria</taxon>
        <taxon>Oceanospirillales</taxon>
        <taxon>Oceanospirillaceae</taxon>
        <taxon>Allopseudospirillum</taxon>
    </lineage>
</organism>
<dbReference type="Gene3D" id="3.20.20.70">
    <property type="entry name" value="Aldolase class I"/>
    <property type="match status" value="1"/>
</dbReference>
<reference evidence="7" key="1">
    <citation type="submission" date="2016-10" db="EMBL/GenBank/DDBJ databases">
        <authorList>
            <person name="Varghese N."/>
            <person name="Submissions S."/>
        </authorList>
    </citation>
    <scope>NUCLEOTIDE SEQUENCE [LARGE SCALE GENOMIC DNA]</scope>
    <source>
        <strain evidence="7">DSM 7165</strain>
    </source>
</reference>
<evidence type="ECO:0000256" key="5">
    <source>
        <dbReference type="ARBA" id="ARBA00023277"/>
    </source>
</evidence>
<sequence>MSLAFWQALGPVFPVVTTLPKLIPSWQALGEHLSMQGAKVCELTLRDANAWENIRAWQEAVPELPLVVGSVTQQSQVKALKQMGVQAIVTPGWMPALVEEALNLKMHILPGIATAGELMQAQAYGLSAVKIFPIEPLGGIGYLSALHAALPQMYFCPTGGINASKAAAYLQLPYVFAVGGSWLVASH</sequence>
<name>A0A1H6S065_9GAMM</name>
<dbReference type="Pfam" id="PF01081">
    <property type="entry name" value="Aldolase"/>
    <property type="match status" value="1"/>
</dbReference>
<evidence type="ECO:0000313" key="7">
    <source>
        <dbReference type="Proteomes" id="UP000242999"/>
    </source>
</evidence>
<dbReference type="PANTHER" id="PTHR30246:SF1">
    <property type="entry name" value="2-DEHYDRO-3-DEOXY-6-PHOSPHOGALACTONATE ALDOLASE-RELATED"/>
    <property type="match status" value="1"/>
</dbReference>
<evidence type="ECO:0000256" key="1">
    <source>
        <dbReference type="ARBA" id="ARBA00004761"/>
    </source>
</evidence>
<dbReference type="GO" id="GO:0016829">
    <property type="term" value="F:lyase activity"/>
    <property type="evidence" value="ECO:0007669"/>
    <property type="project" value="UniProtKB-KW"/>
</dbReference>
<dbReference type="PANTHER" id="PTHR30246">
    <property type="entry name" value="2-KETO-3-DEOXY-6-PHOSPHOGLUCONATE ALDOLASE"/>
    <property type="match status" value="1"/>
</dbReference>
<dbReference type="CDD" id="cd00452">
    <property type="entry name" value="KDPG_aldolase"/>
    <property type="match status" value="1"/>
</dbReference>
<comment type="similarity">
    <text evidence="2">Belongs to the KHG/KDPG aldolase family.</text>
</comment>
<dbReference type="EMBL" id="FNYH01000005">
    <property type="protein sequence ID" value="SEI61413.1"/>
    <property type="molecule type" value="Genomic_DNA"/>
</dbReference>
<dbReference type="STRING" id="64971.SAMN05421831_105137"/>
<dbReference type="RefSeq" id="WP_093309253.1">
    <property type="nucleotide sequence ID" value="NZ_FNYH01000005.1"/>
</dbReference>
<dbReference type="SUPFAM" id="SSF51569">
    <property type="entry name" value="Aldolase"/>
    <property type="match status" value="1"/>
</dbReference>